<keyword evidence="3" id="KW-1003">Cell membrane</keyword>
<dbReference type="InterPro" id="IPR010290">
    <property type="entry name" value="TM_effector"/>
</dbReference>
<evidence type="ECO:0000256" key="4">
    <source>
        <dbReference type="ARBA" id="ARBA00022692"/>
    </source>
</evidence>
<keyword evidence="6 7" id="KW-0472">Membrane</keyword>
<feature type="transmembrane region" description="Helical" evidence="7">
    <location>
        <begin position="53"/>
        <end position="77"/>
    </location>
</feature>
<feature type="transmembrane region" description="Helical" evidence="7">
    <location>
        <begin position="328"/>
        <end position="344"/>
    </location>
</feature>
<reference evidence="9 10" key="1">
    <citation type="submission" date="2019-11" db="EMBL/GenBank/DDBJ databases">
        <title>Genome sequences of 17 halophilic strains isolated from different environments.</title>
        <authorList>
            <person name="Furrow R.E."/>
        </authorList>
    </citation>
    <scope>NUCLEOTIDE SEQUENCE [LARGE SCALE GENOMIC DNA]</scope>
    <source>
        <strain evidence="9 10">22514_16_FS</strain>
    </source>
</reference>
<comment type="subcellular location">
    <subcellularLocation>
        <location evidence="1">Cell membrane</location>
        <topology evidence="1">Multi-pass membrane protein</topology>
    </subcellularLocation>
</comment>
<dbReference type="PROSITE" id="PS50850">
    <property type="entry name" value="MFS"/>
    <property type="match status" value="2"/>
</dbReference>
<feature type="transmembrane region" description="Helical" evidence="7">
    <location>
        <begin position="364"/>
        <end position="383"/>
    </location>
</feature>
<evidence type="ECO:0000256" key="5">
    <source>
        <dbReference type="ARBA" id="ARBA00022989"/>
    </source>
</evidence>
<dbReference type="InterPro" id="IPR020846">
    <property type="entry name" value="MFS_dom"/>
</dbReference>
<evidence type="ECO:0000259" key="8">
    <source>
        <dbReference type="PROSITE" id="PS50850"/>
    </source>
</evidence>
<dbReference type="PANTHER" id="PTHR23513">
    <property type="entry name" value="INTEGRAL MEMBRANE EFFLUX PROTEIN-RELATED"/>
    <property type="match status" value="1"/>
</dbReference>
<keyword evidence="5 7" id="KW-1133">Transmembrane helix</keyword>
<dbReference type="GO" id="GO:0022857">
    <property type="term" value="F:transmembrane transporter activity"/>
    <property type="evidence" value="ECO:0007669"/>
    <property type="project" value="InterPro"/>
</dbReference>
<feature type="transmembrane region" description="Helical" evidence="7">
    <location>
        <begin position="97"/>
        <end position="121"/>
    </location>
</feature>
<keyword evidence="2" id="KW-0813">Transport</keyword>
<dbReference type="PANTHER" id="PTHR23513:SF6">
    <property type="entry name" value="MAJOR FACILITATOR SUPERFAMILY ASSOCIATED DOMAIN-CONTAINING PROTEIN"/>
    <property type="match status" value="1"/>
</dbReference>
<keyword evidence="4 7" id="KW-0812">Transmembrane</keyword>
<dbReference type="SUPFAM" id="SSF103473">
    <property type="entry name" value="MFS general substrate transporter"/>
    <property type="match status" value="1"/>
</dbReference>
<evidence type="ECO:0000313" key="9">
    <source>
        <dbReference type="EMBL" id="MYL32314.1"/>
    </source>
</evidence>
<dbReference type="CDD" id="cd06173">
    <property type="entry name" value="MFS_MefA_like"/>
    <property type="match status" value="1"/>
</dbReference>
<feature type="transmembrane region" description="Helical" evidence="7">
    <location>
        <begin position="302"/>
        <end position="322"/>
    </location>
</feature>
<gene>
    <name evidence="9" type="ORF">GLW05_01675</name>
</gene>
<organism evidence="9 10">
    <name type="scientific">Pontibacillus yanchengensis</name>
    <dbReference type="NCBI Taxonomy" id="462910"/>
    <lineage>
        <taxon>Bacteria</taxon>
        <taxon>Bacillati</taxon>
        <taxon>Bacillota</taxon>
        <taxon>Bacilli</taxon>
        <taxon>Bacillales</taxon>
        <taxon>Bacillaceae</taxon>
        <taxon>Pontibacillus</taxon>
    </lineage>
</organism>
<feature type="transmembrane region" description="Helical" evidence="7">
    <location>
        <begin position="277"/>
        <end position="295"/>
    </location>
</feature>
<evidence type="ECO:0000256" key="6">
    <source>
        <dbReference type="ARBA" id="ARBA00023136"/>
    </source>
</evidence>
<evidence type="ECO:0000313" key="10">
    <source>
        <dbReference type="Proteomes" id="UP000468638"/>
    </source>
</evidence>
<dbReference type="Pfam" id="PF05977">
    <property type="entry name" value="MFS_3"/>
    <property type="match status" value="1"/>
</dbReference>
<dbReference type="Proteomes" id="UP000468638">
    <property type="component" value="Unassembled WGS sequence"/>
</dbReference>
<comment type="caution">
    <text evidence="9">The sequence shown here is derived from an EMBL/GenBank/DDBJ whole genome shotgun (WGS) entry which is preliminary data.</text>
</comment>
<feature type="transmembrane region" description="Helical" evidence="7">
    <location>
        <begin position="389"/>
        <end position="411"/>
    </location>
</feature>
<evidence type="ECO:0000256" key="2">
    <source>
        <dbReference type="ARBA" id="ARBA00022448"/>
    </source>
</evidence>
<feature type="domain" description="Major facilitator superfamily (MFS) profile" evidence="8">
    <location>
        <begin position="239"/>
        <end position="424"/>
    </location>
</feature>
<evidence type="ECO:0000256" key="3">
    <source>
        <dbReference type="ARBA" id="ARBA00022475"/>
    </source>
</evidence>
<accession>A0A6I4ZSX7</accession>
<feature type="transmembrane region" description="Helical" evidence="7">
    <location>
        <begin position="21"/>
        <end position="47"/>
    </location>
</feature>
<proteinExistence type="predicted"/>
<dbReference type="GO" id="GO:0005886">
    <property type="term" value="C:plasma membrane"/>
    <property type="evidence" value="ECO:0007669"/>
    <property type="project" value="UniProtKB-SubCell"/>
</dbReference>
<dbReference type="InterPro" id="IPR036259">
    <property type="entry name" value="MFS_trans_sf"/>
</dbReference>
<feature type="transmembrane region" description="Helical" evidence="7">
    <location>
        <begin position="239"/>
        <end position="257"/>
    </location>
</feature>
<protein>
    <submittedName>
        <fullName evidence="9">MFS transporter</fullName>
    </submittedName>
</protein>
<sequence length="424" mass="46806">MIYQFLRSSFHMLHVLAKRNITFFLIARLVLELAKKISWIAIAWFVYQLTNSASAIGFVITAATISPLISSVFAGVVLDQFNRRTLMVVENGLRGMFLLLIPLLYWGDLLMFSSIVIIIFLNGFLSAFTDIGSTTILPAFVAKEELESANAMLAITGQSGYLIGPAIGGFLSGFLGAPITLIITVVLFLLASFLYFLIPNEIFHQDMTQQDYTLSWKEKIAKIKEDTKEGFAFLKKHRILIVIASVTLVFNVTYAPLEPVLPVFVGKNVNGGPSTLGLIWTVFAVGALIGSFIWVRLKMDVYYSYSLGVVISLWGIAPVIMSQFTNETIIYIIMFFGGVVYAPYNIVEPTLEQQLVPDKIRGRVLGVLGMIAGIGFPVGTFLGGLLGEFIGPSLTIFLSGMFTIVLGVFVFRDKSLRLTPRDVN</sequence>
<evidence type="ECO:0000256" key="1">
    <source>
        <dbReference type="ARBA" id="ARBA00004651"/>
    </source>
</evidence>
<feature type="domain" description="Major facilitator superfamily (MFS) profile" evidence="8">
    <location>
        <begin position="1"/>
        <end position="202"/>
    </location>
</feature>
<dbReference type="EMBL" id="WMEQ01000001">
    <property type="protein sequence ID" value="MYL32314.1"/>
    <property type="molecule type" value="Genomic_DNA"/>
</dbReference>
<name>A0A6I4ZSX7_9BACI</name>
<evidence type="ECO:0000256" key="7">
    <source>
        <dbReference type="SAM" id="Phobius"/>
    </source>
</evidence>
<dbReference type="Gene3D" id="1.20.1250.20">
    <property type="entry name" value="MFS general substrate transporter like domains"/>
    <property type="match status" value="1"/>
</dbReference>
<feature type="transmembrane region" description="Helical" evidence="7">
    <location>
        <begin position="175"/>
        <end position="198"/>
    </location>
</feature>
<dbReference type="AlphaFoldDB" id="A0A6I4ZSX7"/>